<evidence type="ECO:0000256" key="2">
    <source>
        <dbReference type="ARBA" id="ARBA00022771"/>
    </source>
</evidence>
<evidence type="ECO:0000259" key="7">
    <source>
        <dbReference type="Pfam" id="PF21173"/>
    </source>
</evidence>
<dbReference type="EMBL" id="JBHSGB010000002">
    <property type="protein sequence ID" value="MFC4653960.1"/>
    <property type="molecule type" value="Genomic_DNA"/>
</dbReference>
<dbReference type="InterPro" id="IPR000962">
    <property type="entry name" value="Znf_DskA_TraR"/>
</dbReference>
<dbReference type="InterPro" id="IPR048487">
    <property type="entry name" value="DksA-like_N"/>
</dbReference>
<evidence type="ECO:0000259" key="6">
    <source>
        <dbReference type="Pfam" id="PF01258"/>
    </source>
</evidence>
<accession>A0ABV9JJJ0</accession>
<evidence type="ECO:0000256" key="5">
    <source>
        <dbReference type="SAM" id="MobiDB-lite"/>
    </source>
</evidence>
<organism evidence="8 9">
    <name type="scientific">Rheinheimera marina</name>
    <dbReference type="NCBI Taxonomy" id="1774958"/>
    <lineage>
        <taxon>Bacteria</taxon>
        <taxon>Pseudomonadati</taxon>
        <taxon>Pseudomonadota</taxon>
        <taxon>Gammaproteobacteria</taxon>
        <taxon>Chromatiales</taxon>
        <taxon>Chromatiaceae</taxon>
        <taxon>Rheinheimera</taxon>
    </lineage>
</organism>
<dbReference type="PANTHER" id="PTHR33823">
    <property type="entry name" value="RNA POLYMERASE-BINDING TRANSCRIPTION FACTOR DKSA-RELATED"/>
    <property type="match status" value="1"/>
</dbReference>
<feature type="domain" description="Zinc finger DksA/TraR C4-type" evidence="6">
    <location>
        <begin position="71"/>
        <end position="101"/>
    </location>
</feature>
<feature type="region of interest" description="Disordered" evidence="5">
    <location>
        <begin position="23"/>
        <end position="43"/>
    </location>
</feature>
<feature type="domain" description="DnaK suppressor protein-like N-terminal" evidence="7">
    <location>
        <begin position="11"/>
        <end position="67"/>
    </location>
</feature>
<evidence type="ECO:0000256" key="1">
    <source>
        <dbReference type="ARBA" id="ARBA00022723"/>
    </source>
</evidence>
<evidence type="ECO:0000313" key="9">
    <source>
        <dbReference type="Proteomes" id="UP001595962"/>
    </source>
</evidence>
<proteinExistence type="predicted"/>
<keyword evidence="1" id="KW-0479">Metal-binding</keyword>
<dbReference type="RefSeq" id="WP_337881174.1">
    <property type="nucleotide sequence ID" value="NZ_JBHSGB010000002.1"/>
</dbReference>
<evidence type="ECO:0000313" key="8">
    <source>
        <dbReference type="EMBL" id="MFC4653960.1"/>
    </source>
</evidence>
<name>A0ABV9JJJ0_9GAMM</name>
<keyword evidence="3" id="KW-0862">Zinc</keyword>
<feature type="zinc finger region" description="dksA C4-type" evidence="4">
    <location>
        <begin position="76"/>
        <end position="100"/>
    </location>
</feature>
<reference evidence="9" key="1">
    <citation type="journal article" date="2019" name="Int. J. Syst. Evol. Microbiol.">
        <title>The Global Catalogue of Microorganisms (GCM) 10K type strain sequencing project: providing services to taxonomists for standard genome sequencing and annotation.</title>
        <authorList>
            <consortium name="The Broad Institute Genomics Platform"/>
            <consortium name="The Broad Institute Genome Sequencing Center for Infectious Disease"/>
            <person name="Wu L."/>
            <person name="Ma J."/>
        </authorList>
    </citation>
    <scope>NUCLEOTIDE SEQUENCE [LARGE SCALE GENOMIC DNA]</scope>
    <source>
        <strain evidence="9">DT28</strain>
    </source>
</reference>
<gene>
    <name evidence="8" type="ORF">ACFO3I_02855</name>
</gene>
<dbReference type="Gene3D" id="1.20.120.910">
    <property type="entry name" value="DksA, coiled-coil domain"/>
    <property type="match status" value="1"/>
</dbReference>
<dbReference type="InterPro" id="IPR020458">
    <property type="entry name" value="Znf_DskA_TraR_CS"/>
</dbReference>
<evidence type="ECO:0000256" key="3">
    <source>
        <dbReference type="ARBA" id="ARBA00022833"/>
    </source>
</evidence>
<keyword evidence="9" id="KW-1185">Reference proteome</keyword>
<keyword evidence="2" id="KW-0863">Zinc-finger</keyword>
<dbReference type="Proteomes" id="UP001595962">
    <property type="component" value="Unassembled WGS sequence"/>
</dbReference>
<evidence type="ECO:0000256" key="4">
    <source>
        <dbReference type="PROSITE-ProRule" id="PRU00510"/>
    </source>
</evidence>
<dbReference type="PROSITE" id="PS51128">
    <property type="entry name" value="ZF_DKSA_2"/>
    <property type="match status" value="1"/>
</dbReference>
<comment type="caution">
    <text evidence="8">The sequence shown here is derived from an EMBL/GenBank/DDBJ whole genome shotgun (WGS) entry which is preliminary data.</text>
</comment>
<protein>
    <submittedName>
        <fullName evidence="8">TraR/DksA C4-type zinc finger protein</fullName>
    </submittedName>
</protein>
<dbReference type="Pfam" id="PF01258">
    <property type="entry name" value="zf-dskA_traR"/>
    <property type="match status" value="1"/>
</dbReference>
<dbReference type="PANTHER" id="PTHR33823:SF4">
    <property type="entry name" value="GENERAL STRESS PROTEIN 16O"/>
    <property type="match status" value="1"/>
</dbReference>
<dbReference type="PROSITE" id="PS01102">
    <property type="entry name" value="ZF_DKSA_1"/>
    <property type="match status" value="1"/>
</dbReference>
<dbReference type="Pfam" id="PF21173">
    <property type="entry name" value="DksA-like_N"/>
    <property type="match status" value="1"/>
</dbReference>
<sequence length="101" mass="11522">MLIQREQLQLLQQELQQRLHKLQQDFRQSHSKDGPDQAAERENDEVLQQLETQLAAELYAAEAALDRFDAGRYGLCSRCGQSIAAPRLQALPLTLYCQHCA</sequence>
<feature type="compositionally biased region" description="Basic and acidic residues" evidence="5">
    <location>
        <begin position="23"/>
        <end position="41"/>
    </location>
</feature>
<dbReference type="SUPFAM" id="SSF57716">
    <property type="entry name" value="Glucocorticoid receptor-like (DNA-binding domain)"/>
    <property type="match status" value="1"/>
</dbReference>